<evidence type="ECO:0000313" key="10">
    <source>
        <dbReference type="EMBL" id="MFD2933986.1"/>
    </source>
</evidence>
<evidence type="ECO:0000256" key="7">
    <source>
        <dbReference type="ARBA" id="ARBA00023136"/>
    </source>
</evidence>
<evidence type="ECO:0000256" key="9">
    <source>
        <dbReference type="SAM" id="Phobius"/>
    </source>
</evidence>
<reference evidence="11" key="1">
    <citation type="journal article" date="2019" name="Int. J. Syst. Evol. Microbiol.">
        <title>The Global Catalogue of Microorganisms (GCM) 10K type strain sequencing project: providing services to taxonomists for standard genome sequencing and annotation.</title>
        <authorList>
            <consortium name="The Broad Institute Genomics Platform"/>
            <consortium name="The Broad Institute Genome Sequencing Center for Infectious Disease"/>
            <person name="Wu L."/>
            <person name="Ma J."/>
        </authorList>
    </citation>
    <scope>NUCLEOTIDE SEQUENCE [LARGE SCALE GENOMIC DNA]</scope>
    <source>
        <strain evidence="11">KCTC 52490</strain>
    </source>
</reference>
<evidence type="ECO:0000256" key="8">
    <source>
        <dbReference type="ARBA" id="ARBA00034708"/>
    </source>
</evidence>
<dbReference type="EMBL" id="JBHUOM010000002">
    <property type="protein sequence ID" value="MFD2933986.1"/>
    <property type="molecule type" value="Genomic_DNA"/>
</dbReference>
<keyword evidence="7 9" id="KW-0472">Membrane</keyword>
<keyword evidence="6" id="KW-0406">Ion transport</keyword>
<evidence type="ECO:0000256" key="3">
    <source>
        <dbReference type="ARBA" id="ARBA00022475"/>
    </source>
</evidence>
<feature type="transmembrane region" description="Helical" evidence="9">
    <location>
        <begin position="212"/>
        <end position="231"/>
    </location>
</feature>
<comment type="caution">
    <text evidence="10">The sequence shown here is derived from an EMBL/GenBank/DDBJ whole genome shotgun (WGS) entry which is preliminary data.</text>
</comment>
<feature type="transmembrane region" description="Helical" evidence="9">
    <location>
        <begin position="237"/>
        <end position="256"/>
    </location>
</feature>
<organism evidence="10 11">
    <name type="scientific">Spirosoma flavum</name>
    <dbReference type="NCBI Taxonomy" id="2048557"/>
    <lineage>
        <taxon>Bacteria</taxon>
        <taxon>Pseudomonadati</taxon>
        <taxon>Bacteroidota</taxon>
        <taxon>Cytophagia</taxon>
        <taxon>Cytophagales</taxon>
        <taxon>Cytophagaceae</taxon>
        <taxon>Spirosoma</taxon>
    </lineage>
</organism>
<accession>A0ABW6AFA1</accession>
<evidence type="ECO:0000256" key="6">
    <source>
        <dbReference type="ARBA" id="ARBA00023065"/>
    </source>
</evidence>
<dbReference type="PANTHER" id="PTHR33281:SF19">
    <property type="entry name" value="VOLTAGE-DEPENDENT ANION CHANNEL-FORMING PROTEIN YNEE"/>
    <property type="match status" value="1"/>
</dbReference>
<gene>
    <name evidence="10" type="ORF">ACFS25_09350</name>
</gene>
<evidence type="ECO:0000256" key="4">
    <source>
        <dbReference type="ARBA" id="ARBA00022692"/>
    </source>
</evidence>
<sequence>MVIYKAKDWFGALRHFQTSYVIQVLLRRVALVGGYGSLITLIDQHWISVDLPIDGTFFSLLGILLSLLLVFRTNTAYDRFWEGRRQWGMLVNNSRNFAVLMDSLLPVDDSANRIFFADTLSNFALVLKGHLRTGIDVAELEEMEDGERESLSRYKHVPSRIAALLMHRLQVLKQQRIVSDGDLITIRSYHQAFLDITGSCERIKNTPIPFSYSFFIKLFITMYLLLMPFVLAETYQYFTILATMFAAYALLGVEMIGDEIEEPFGLDCNDLPLNQISQTIRRNMHEILTGEFSVSLPAQPEVADYQKVN</sequence>
<feature type="transmembrane region" description="Helical" evidence="9">
    <location>
        <begin position="20"/>
        <end position="39"/>
    </location>
</feature>
<keyword evidence="11" id="KW-1185">Reference proteome</keyword>
<evidence type="ECO:0000256" key="2">
    <source>
        <dbReference type="ARBA" id="ARBA00022448"/>
    </source>
</evidence>
<keyword evidence="5 9" id="KW-1133">Transmembrane helix</keyword>
<comment type="subcellular location">
    <subcellularLocation>
        <location evidence="1">Cell membrane</location>
        <topology evidence="1">Multi-pass membrane protein</topology>
    </subcellularLocation>
</comment>
<evidence type="ECO:0000256" key="5">
    <source>
        <dbReference type="ARBA" id="ARBA00022989"/>
    </source>
</evidence>
<dbReference type="Pfam" id="PF25539">
    <property type="entry name" value="Bestrophin_2"/>
    <property type="match status" value="1"/>
</dbReference>
<dbReference type="Proteomes" id="UP001597512">
    <property type="component" value="Unassembled WGS sequence"/>
</dbReference>
<dbReference type="InterPro" id="IPR044669">
    <property type="entry name" value="YneE/VCCN1/2-like"/>
</dbReference>
<evidence type="ECO:0000313" key="11">
    <source>
        <dbReference type="Proteomes" id="UP001597512"/>
    </source>
</evidence>
<keyword evidence="3" id="KW-1003">Cell membrane</keyword>
<feature type="transmembrane region" description="Helical" evidence="9">
    <location>
        <begin position="51"/>
        <end position="71"/>
    </location>
</feature>
<comment type="similarity">
    <text evidence="8">Belongs to the anion channel-forming bestrophin (TC 1.A.46) family.</text>
</comment>
<dbReference type="PANTHER" id="PTHR33281">
    <property type="entry name" value="UPF0187 PROTEIN YNEE"/>
    <property type="match status" value="1"/>
</dbReference>
<keyword evidence="2" id="KW-0813">Transport</keyword>
<protein>
    <submittedName>
        <fullName evidence="10">Bestrophin family protein</fullName>
    </submittedName>
</protein>
<evidence type="ECO:0000256" key="1">
    <source>
        <dbReference type="ARBA" id="ARBA00004651"/>
    </source>
</evidence>
<proteinExistence type="inferred from homology"/>
<dbReference type="RefSeq" id="WP_381499097.1">
    <property type="nucleotide sequence ID" value="NZ_JBHUOM010000002.1"/>
</dbReference>
<name>A0ABW6AFA1_9BACT</name>
<keyword evidence="4 9" id="KW-0812">Transmembrane</keyword>